<sequence length="516" mass="55827">MADRGEYVRTYAEEILDVLGEHPERPVLVHAGRRVTAGEMRDLVHRSARVLRDLGLGSGLSVTLLGGGPEFLVARWAAHLVGCRVVQVDPRLSVALQAAIVDDVDTAALIVEPRYAARAAGIAAVAPVGRVLTLGPAGIGDDLLDQATRRSAAPLRGTARPRDVCAIRYTSGSTGRPRGVCTTYAQEAALGPKRSRFGAHRLLVCTTLAHTAGRMTDRTLAAGGTAVILDDFDPAEVLATIERERITRMFLPPPLLYRLLDHPDIARRDLSSLTSLPYGACRACPRRLVEAVRKLGPILYQVYGQTEIGGITMLTADDHDPARPDRLRSVGRALPGRELAILDEDGRAVATGEVGEVCVRSSKVMRGYWKRPEETAKALRGGWLHTRDLGRLDADGYLTLVDRVEGIIRGMDGDVYTAVVERVLESHPLVRDAVVLGVPDADLVEHVHAVIVPAPGARVGVRGLRELVRAELGDVYVPTGITLTTELPLTPTGKPDRTELRRRIDRPRNPSSRTGP</sequence>
<dbReference type="PANTHER" id="PTHR43767:SF7">
    <property type="entry name" value="MEDIUM_LONG-CHAIN-FATTY-ACID--COA LIGASE FADD8"/>
    <property type="match status" value="1"/>
</dbReference>
<reference evidence="4 5" key="1">
    <citation type="submission" date="2017-03" db="EMBL/GenBank/DDBJ databases">
        <title>Draft genome sequence of Streptomyces scabrisporus NF3, endophyte isolated from Amphipterygium adstringens.</title>
        <authorList>
            <person name="Vazquez M."/>
            <person name="Ceapa C.D."/>
            <person name="Rodriguez Luna D."/>
            <person name="Sanchez Esquivel S."/>
        </authorList>
    </citation>
    <scope>NUCLEOTIDE SEQUENCE [LARGE SCALE GENOMIC DNA]</scope>
    <source>
        <strain evidence="4 5">NF3</strain>
    </source>
</reference>
<dbReference type="InterPro" id="IPR050237">
    <property type="entry name" value="ATP-dep_AMP-bd_enzyme"/>
</dbReference>
<dbReference type="EMBL" id="MWQN01000004">
    <property type="protein sequence ID" value="OPC77025.1"/>
    <property type="molecule type" value="Genomic_DNA"/>
</dbReference>
<dbReference type="STRING" id="159449.B4N89_41355"/>
<feature type="domain" description="AMP-binding enzyme C-terminal" evidence="3">
    <location>
        <begin position="420"/>
        <end position="494"/>
    </location>
</feature>
<dbReference type="InterPro" id="IPR025110">
    <property type="entry name" value="AMP-bd_C"/>
</dbReference>
<dbReference type="OrthoDB" id="9803968at2"/>
<dbReference type="InterPro" id="IPR000873">
    <property type="entry name" value="AMP-dep_synth/lig_dom"/>
</dbReference>
<evidence type="ECO:0000313" key="5">
    <source>
        <dbReference type="Proteomes" id="UP000190037"/>
    </source>
</evidence>
<gene>
    <name evidence="4" type="ORF">B4N89_41355</name>
</gene>
<feature type="compositionally biased region" description="Basic and acidic residues" evidence="1">
    <location>
        <begin position="494"/>
        <end position="508"/>
    </location>
</feature>
<dbReference type="GO" id="GO:0016877">
    <property type="term" value="F:ligase activity, forming carbon-sulfur bonds"/>
    <property type="evidence" value="ECO:0007669"/>
    <property type="project" value="UniProtKB-ARBA"/>
</dbReference>
<evidence type="ECO:0000259" key="2">
    <source>
        <dbReference type="Pfam" id="PF00501"/>
    </source>
</evidence>
<evidence type="ECO:0000259" key="3">
    <source>
        <dbReference type="Pfam" id="PF13193"/>
    </source>
</evidence>
<accession>A0A1T3NJY5</accession>
<dbReference type="PANTHER" id="PTHR43767">
    <property type="entry name" value="LONG-CHAIN-FATTY-ACID--COA LIGASE"/>
    <property type="match status" value="1"/>
</dbReference>
<dbReference type="InterPro" id="IPR042099">
    <property type="entry name" value="ANL_N_sf"/>
</dbReference>
<comment type="caution">
    <text evidence="4">The sequence shown here is derived from an EMBL/GenBank/DDBJ whole genome shotgun (WGS) entry which is preliminary data.</text>
</comment>
<dbReference type="Gene3D" id="3.40.50.12780">
    <property type="entry name" value="N-terminal domain of ligase-like"/>
    <property type="match status" value="1"/>
</dbReference>
<name>A0A1T3NJY5_9ACTN</name>
<dbReference type="InterPro" id="IPR045851">
    <property type="entry name" value="AMP-bd_C_sf"/>
</dbReference>
<organism evidence="4 5">
    <name type="scientific">Embleya scabrispora</name>
    <dbReference type="NCBI Taxonomy" id="159449"/>
    <lineage>
        <taxon>Bacteria</taxon>
        <taxon>Bacillati</taxon>
        <taxon>Actinomycetota</taxon>
        <taxon>Actinomycetes</taxon>
        <taxon>Kitasatosporales</taxon>
        <taxon>Streptomycetaceae</taxon>
        <taxon>Embleya</taxon>
    </lineage>
</organism>
<evidence type="ECO:0000256" key="1">
    <source>
        <dbReference type="SAM" id="MobiDB-lite"/>
    </source>
</evidence>
<dbReference type="PROSITE" id="PS00455">
    <property type="entry name" value="AMP_BINDING"/>
    <property type="match status" value="1"/>
</dbReference>
<keyword evidence="5" id="KW-1185">Reference proteome</keyword>
<protein>
    <submittedName>
        <fullName evidence="4">Fatty acid--CoA ligase</fullName>
    </submittedName>
</protein>
<dbReference type="Pfam" id="PF13193">
    <property type="entry name" value="AMP-binding_C"/>
    <property type="match status" value="1"/>
</dbReference>
<dbReference type="Gene3D" id="3.30.300.30">
    <property type="match status" value="1"/>
</dbReference>
<dbReference type="RefSeq" id="WP_078981785.1">
    <property type="nucleotide sequence ID" value="NZ_MWQN01000004.1"/>
</dbReference>
<feature type="domain" description="AMP-dependent synthetase/ligase" evidence="2">
    <location>
        <begin position="21"/>
        <end position="369"/>
    </location>
</feature>
<dbReference type="AlphaFoldDB" id="A0A1T3NJY5"/>
<dbReference type="InterPro" id="IPR020845">
    <property type="entry name" value="AMP-binding_CS"/>
</dbReference>
<dbReference type="SUPFAM" id="SSF56801">
    <property type="entry name" value="Acetyl-CoA synthetase-like"/>
    <property type="match status" value="1"/>
</dbReference>
<dbReference type="Pfam" id="PF00501">
    <property type="entry name" value="AMP-binding"/>
    <property type="match status" value="1"/>
</dbReference>
<feature type="region of interest" description="Disordered" evidence="1">
    <location>
        <begin position="487"/>
        <end position="516"/>
    </location>
</feature>
<dbReference type="Proteomes" id="UP000190037">
    <property type="component" value="Unassembled WGS sequence"/>
</dbReference>
<evidence type="ECO:0000313" key="4">
    <source>
        <dbReference type="EMBL" id="OPC77025.1"/>
    </source>
</evidence>
<proteinExistence type="predicted"/>
<keyword evidence="4" id="KW-0436">Ligase</keyword>